<evidence type="ECO:0000259" key="5">
    <source>
        <dbReference type="PROSITE" id="PS50901"/>
    </source>
</evidence>
<evidence type="ECO:0000256" key="4">
    <source>
        <dbReference type="SAM" id="MobiDB-lite"/>
    </source>
</evidence>
<dbReference type="PANTHER" id="PTHR22683:SF1">
    <property type="entry name" value="TYPE VII SECRETION SYSTEM PROTEIN ESSC"/>
    <property type="match status" value="1"/>
</dbReference>
<keyword evidence="1 3" id="KW-0547">Nucleotide-binding</keyword>
<feature type="domain" description="FtsK" evidence="5">
    <location>
        <begin position="782"/>
        <end position="952"/>
    </location>
</feature>
<feature type="region of interest" description="Disordered" evidence="4">
    <location>
        <begin position="1227"/>
        <end position="1256"/>
    </location>
</feature>
<name>A0ABP6YUS9_9ACTN</name>
<evidence type="ECO:0000256" key="1">
    <source>
        <dbReference type="ARBA" id="ARBA00022741"/>
    </source>
</evidence>
<feature type="binding site" evidence="3">
    <location>
        <begin position="473"/>
        <end position="480"/>
    </location>
    <ligand>
        <name>ATP</name>
        <dbReference type="ChEBI" id="CHEBI:30616"/>
    </ligand>
</feature>
<dbReference type="EMBL" id="BAAAZO010000001">
    <property type="protein sequence ID" value="GAA3591793.1"/>
    <property type="molecule type" value="Genomic_DNA"/>
</dbReference>
<dbReference type="PANTHER" id="PTHR22683">
    <property type="entry name" value="SPORULATION PROTEIN RELATED"/>
    <property type="match status" value="1"/>
</dbReference>
<reference evidence="7" key="1">
    <citation type="journal article" date="2019" name="Int. J. Syst. Evol. Microbiol.">
        <title>The Global Catalogue of Microorganisms (GCM) 10K type strain sequencing project: providing services to taxonomists for standard genome sequencing and annotation.</title>
        <authorList>
            <consortium name="The Broad Institute Genomics Platform"/>
            <consortium name="The Broad Institute Genome Sequencing Center for Infectious Disease"/>
            <person name="Wu L."/>
            <person name="Ma J."/>
        </authorList>
    </citation>
    <scope>NUCLEOTIDE SEQUENCE [LARGE SCALE GENOMIC DNA]</scope>
    <source>
        <strain evidence="7">JCM 16902</strain>
    </source>
</reference>
<feature type="binding site" evidence="3">
    <location>
        <begin position="798"/>
        <end position="805"/>
    </location>
    <ligand>
        <name>ATP</name>
        <dbReference type="ChEBI" id="CHEBI:30616"/>
    </ligand>
</feature>
<dbReference type="Gene3D" id="3.40.50.300">
    <property type="entry name" value="P-loop containing nucleotide triphosphate hydrolases"/>
    <property type="match status" value="3"/>
</dbReference>
<feature type="compositionally biased region" description="Basic and acidic residues" evidence="4">
    <location>
        <begin position="170"/>
        <end position="184"/>
    </location>
</feature>
<dbReference type="PROSITE" id="PS50901">
    <property type="entry name" value="FTSK"/>
    <property type="match status" value="2"/>
</dbReference>
<proteinExistence type="predicted"/>
<sequence>MRAPTRPAAAVTPDAEGHLLVNRRAALEPLKPFALITFPQPLSTPTRPQMPWLMMLAPLLLAVPLAVLWRQPGYLLVAAMSPLLMLGQYVTDRRRGGRESRWLAEAHRKETLEAEEFLDKALSRDAEYLETIYPDLARLAVTARIPTDDLWVRTPRQHVALAVRIGRGEEPSCVTKRDPTRSSPDDTGETHPVLPDVPLGLELRDFSVVGVCGPRRAVLGTARAVIGQLAVLHSPRDVGIGLLQSRPTGSEEAETDPGVPDWEWLTWIPHHSPDPFASPGAVRVLVLDGARRLRRRPDVAETLSRAGITDPGDTRETRHVLRADPTRATRAAGTVVLCLEQDEVSLPLECTATVVHTDGMDTAVLHRAGQAPRSFRPDLAGAQWSTRLARDLAPLRDATPDARNDIPHQVRLVDLLRQVQKVDPLDGTSLAQAWRSGPERGKKGTTLAVLGQSAAGPVTIDLRADGPHALIGGTTGSGKSELLQTLISSLAAGTGPDQLTLLLVDYKGGAAFQACTGLPHVGAVLTDLDLPSARRALSSFTAELRRRERLLLQAGVIDVDGYAAARAQRPALEPMPRLVVVVDEFRVLAEELPEFVTGLVRIATVGRSLGVHLVLATQRPAGVVSPDIAANVNLRIALRVRDAADSHDLIAGPAAAELPAVPGRALLRVGATAPVEFQTARVNTRPPADHGIGKPVVRLLRSSSRAVATIEPASYDREDRPHDLERLVAATRSAAAELGLSQARAPWLPELASELEIGRLVRGSRSGHLFFGLSDLPHEQRQEKAGWDLTAGHLAVVGGARSGRSGVLRTLGVSATNTEDARVHTYVLDSSGGLVDLETRGVARAVVRLDDHERAGRLVRRLVDELHERRGPASGPGSRVLLLVDGWDALTVAWSEPGCATLLDGLLTVLRDGPAVAINVAVTGALPLLTGPHSSLFTQRLVLPLPDPADAMMAGVPAELARSTDRPGRGAWHSAGRSEFHLVQVARSVGHPGGAMAAEPGTPDDGWAVPALPARVSRTVLSPLETRTEGPGIVVPIGIGGEQARTVGLDVTAAPVTLILGSRGSGRTTALFSLAEGLKELGVPFFVLDRRTVRRTTTAADLAARLTLLPSTVVLMDLPPTPGATVPDDGGLAEVLSAHLAGAHGEEGHLVLTASGHDIVAAYRGPLLLARDARQGLVLGTPTLTDGEVFGLRLDRHPTGPPGRGVLIGAGTAVSVQVAHPASAGITGAGGVRPGTPLPERVPLLPPVDDTNPGEP</sequence>
<gene>
    <name evidence="6" type="ORF">GCM10022223_03020</name>
</gene>
<dbReference type="InterPro" id="IPR050206">
    <property type="entry name" value="FtsK/SpoIIIE/SftA"/>
</dbReference>
<keyword evidence="2 3" id="KW-0067">ATP-binding</keyword>
<feature type="domain" description="FtsK" evidence="5">
    <location>
        <begin position="455"/>
        <end position="647"/>
    </location>
</feature>
<dbReference type="InterPro" id="IPR002543">
    <property type="entry name" value="FtsK_dom"/>
</dbReference>
<dbReference type="CDD" id="cd01127">
    <property type="entry name" value="TrwB_TraG_TraD_VirD4"/>
    <property type="match status" value="1"/>
</dbReference>
<evidence type="ECO:0000256" key="3">
    <source>
        <dbReference type="PROSITE-ProRule" id="PRU00289"/>
    </source>
</evidence>
<accession>A0ABP6YUS9</accession>
<dbReference type="SUPFAM" id="SSF52540">
    <property type="entry name" value="P-loop containing nucleoside triphosphate hydrolases"/>
    <property type="match status" value="2"/>
</dbReference>
<evidence type="ECO:0000313" key="7">
    <source>
        <dbReference type="Proteomes" id="UP001501074"/>
    </source>
</evidence>
<protein>
    <submittedName>
        <fullName evidence="6">FtsK/SpoIIIE domain-containing protein</fullName>
    </submittedName>
</protein>
<feature type="region of interest" description="Disordered" evidence="4">
    <location>
        <begin position="170"/>
        <end position="193"/>
    </location>
</feature>
<organism evidence="6 7">
    <name type="scientific">Kineosporia mesophila</name>
    <dbReference type="NCBI Taxonomy" id="566012"/>
    <lineage>
        <taxon>Bacteria</taxon>
        <taxon>Bacillati</taxon>
        <taxon>Actinomycetota</taxon>
        <taxon>Actinomycetes</taxon>
        <taxon>Kineosporiales</taxon>
        <taxon>Kineosporiaceae</taxon>
        <taxon>Kineosporia</taxon>
    </lineage>
</organism>
<dbReference type="Pfam" id="PF01580">
    <property type="entry name" value="FtsK_SpoIIIE"/>
    <property type="match status" value="1"/>
</dbReference>
<evidence type="ECO:0000313" key="6">
    <source>
        <dbReference type="EMBL" id="GAA3591793.1"/>
    </source>
</evidence>
<dbReference type="Proteomes" id="UP001501074">
    <property type="component" value="Unassembled WGS sequence"/>
</dbReference>
<evidence type="ECO:0000256" key="2">
    <source>
        <dbReference type="ARBA" id="ARBA00022840"/>
    </source>
</evidence>
<comment type="caution">
    <text evidence="6">The sequence shown here is derived from an EMBL/GenBank/DDBJ whole genome shotgun (WGS) entry which is preliminary data.</text>
</comment>
<keyword evidence="7" id="KW-1185">Reference proteome</keyword>
<dbReference type="InterPro" id="IPR027417">
    <property type="entry name" value="P-loop_NTPase"/>
</dbReference>